<feature type="compositionally biased region" description="Low complexity" evidence="1">
    <location>
        <begin position="416"/>
        <end position="428"/>
    </location>
</feature>
<dbReference type="Gene3D" id="3.30.70.100">
    <property type="match status" value="1"/>
</dbReference>
<dbReference type="InterPro" id="IPR046137">
    <property type="entry name" value="DUF6139"/>
</dbReference>
<dbReference type="InterPro" id="IPR040503">
    <property type="entry name" value="TRHO_N"/>
</dbReference>
<dbReference type="Gene3D" id="3.40.250.10">
    <property type="entry name" value="Rhodanese-like domain"/>
    <property type="match status" value="1"/>
</dbReference>
<dbReference type="InterPro" id="IPR020936">
    <property type="entry name" value="TrhO"/>
</dbReference>
<protein>
    <recommendedName>
        <fullName evidence="2">Rhodanese domain-containing protein</fullName>
    </recommendedName>
</protein>
<sequence>MAVYQRPDGRVRPVRPARHPAGLAARAGFALRHRCVRHVQRARQLGRAAAGADPAADLRHAPLRSPPAGRVRAGGSRVRAGLPGAGHGRGAAARRDPWRGRALLHRARRHPLGRHPPGTVARLADDVCRSPVAGRGPRRLPRRAAGAGGRGPPAAVAGAHLQQQPQRPAALPGHGRLARRQRAGDDVCRAADLFCPPAAPRRRRPARTGAGRHGAGHRLHRLRPDGRDVLADDDQGVLRDDGVLPDRPVRGRARQRAAAAPHPDHPHRQHRRRGADPAAGRLPAPALPAGGNPVPVPPLRRRRRGPVPPRGPRGHHRGAGRRPGRRPARDRLRHRAVRVPAPAAGARGAPRRHRASDRQHAPLLPLDHLQPPGPHHQRGKRAAARGAAQLPAAAAAGRGAHPHARRGLERQRPRMAAGPFHHAGPHAGRVPGRAGAGHRQRGRRRAAGAAGAGAAGLAQRGKPVRPAGPGRLYGPDRRLRRPDRQRHRAAAPGRRAGPPRGGPVPAHRADPSGALGRAGHPRAQPGQCSGLRPVRRSGALHLHGSDRAAAGVRHRAGLARRAPRCRLTRRGLATTSTPSPQEIRYHGFLPKENAMRVDIYYRDEAEGKHSYLAVPEGKPIPEEAINTDWHPEAQKVELDDNSDDLPRYHIAGPLAQINDKGYAITSVTEQLQRHQQLLAVLDAGADDVEHFFRRNAQAAREAVFRDLADHGQELVLLDHVLVLFEHFGVDRHFHHRALVVQRDDQQLAALGHLRADAGDHAAQDARLARRFQVGQLGAREAARFGRERVEHVPGQIKAQRHLFLGQALAVGKDIGFDVIGRRFQVAVVAAEQADLVGRFQLLVGVFHGKAHRRQQDRPVDIQAVERAGADQRLDGAAVDLFFIDALAEIEQAGERAVGRAGSDDGLDRILARALAGAQAVADLRDLLARDGRRRAVGHEAEFGLVDIGRQDRQTADVDCVLDQDFDFFRVFHGQRHIGCHERGRMVRLQIRGVVRQQRVRGGVRFIETVARELFHQVENLVGLLRRQAVLGGARAEDLAVLGHLLGLLFTHRAAQHVGAAQRVAADDLRHLHHLLLVHHDAVGFGQNGLGARIGIVEFFAVLALAEVGDQVHRARTIQRHQRNNVLEAVGPGILQHALHAARLELEHGHRLGLGEQVVRRPVVQRQLGQVEILFDGVQRLDVPDRAVENGERGQAQKVELDQADRLHVVLVVLRHHAAVAALRVQRAEVGELARGDQHATGVHADVTGDALDLLRQVQQLRDFLFVLLAFLEHRFFFDGLGNRHRLARLERNQFRDAIAEVIAEVHHPAHVADRALGCHGTERGDLRHGVAAVQVFHVLDDEFALFLAKVDVEVGHRNPFRVQETFEQQVVLERIEVGNFQGIRDQRTGARTAARADRHVVVLAPLDELGHDQEVAGELHVDDGLVLEVQARLVARALFFAPLGIGVQLDQPLFQPLFRFGDQELVDRHAGRGEVGQLRLAQRERQVAALGNLHRVVQGGRQVVEQRAHFRLRQEPHLLVELAHALAVGQHFAFGNTDARLVSDELVLGNELHRVRGHHGQAQLGCQRHRVAHLRFLVGLAGALDFDIKMAREYLGPFLGMLLGQLGVAVFNGRAHVAEVGAGQGNEAVGGRIAGQQRVLLVDQVGQPLGADLGAALVLVGEPRLRQQFAQLQVTHAVLGQQHQARRLVAVVVVGDPHVDAHDGLDAFAARGLVELDHAEHIGQVGHRQRRLLVLGGRLDQVVNAHQAIDDRVFRVHAQVDKVRPQGRDHILIGRHDGVCQLLVCYHVHTLLNAGSITPYFTSAAARTGRAFCAAAGILRIMSPSLFCSLTTMSANTALQAEAHAGAPVAAAAIASSANVPHVNIAAYKFVTFDDTEAMRPQYQDICARLGLKGTILLTPEGINMFLSGPREHIDEFLAWVRSDARFADLEVKESLSSEQSHKRMLVKIKKEIITMRMPLIKPEEGRAPFVEAHTLKRWLDNGVDDNGKPVVMVDTRNDFEVDVGTFDNTVDYRIKKFTEFPELIAAHKDDFAGKTVVTLKAAS</sequence>
<feature type="compositionally biased region" description="Low complexity" evidence="1">
    <location>
        <begin position="68"/>
        <end position="82"/>
    </location>
</feature>
<dbReference type="EMBL" id="BKCJ010000007">
    <property type="protein sequence ID" value="GEU28465.1"/>
    <property type="molecule type" value="Genomic_DNA"/>
</dbReference>
<evidence type="ECO:0000313" key="3">
    <source>
        <dbReference type="EMBL" id="GEU28465.1"/>
    </source>
</evidence>
<dbReference type="InterPro" id="IPR001763">
    <property type="entry name" value="Rhodanese-like_dom"/>
</dbReference>
<feature type="compositionally biased region" description="Low complexity" evidence="1">
    <location>
        <begin position="152"/>
        <end position="172"/>
    </location>
</feature>
<feature type="compositionally biased region" description="Low complexity" evidence="1">
    <location>
        <begin position="338"/>
        <end position="348"/>
    </location>
</feature>
<feature type="region of interest" description="Disordered" evidence="1">
    <location>
        <begin position="130"/>
        <end position="183"/>
    </location>
</feature>
<dbReference type="AntiFam" id="ANF00080">
    <property type="entry name" value="Shadow ORF (opposite dnaE)"/>
</dbReference>
<dbReference type="PROSITE" id="PS50206">
    <property type="entry name" value="RHODANESE_3"/>
    <property type="match status" value="1"/>
</dbReference>
<gene>
    <name evidence="3" type="ORF">Tci_000443</name>
</gene>
<feature type="compositionally biased region" description="Basic residues" evidence="1">
    <location>
        <begin position="312"/>
        <end position="337"/>
    </location>
</feature>
<evidence type="ECO:0000259" key="2">
    <source>
        <dbReference type="PROSITE" id="PS50206"/>
    </source>
</evidence>
<dbReference type="InterPro" id="IPR036873">
    <property type="entry name" value="Rhodanese-like_dom_sf"/>
</dbReference>
<organism evidence="3">
    <name type="scientific">Tanacetum cinerariifolium</name>
    <name type="common">Dalmatian daisy</name>
    <name type="synonym">Chrysanthemum cinerariifolium</name>
    <dbReference type="NCBI Taxonomy" id="118510"/>
    <lineage>
        <taxon>Eukaryota</taxon>
        <taxon>Viridiplantae</taxon>
        <taxon>Streptophyta</taxon>
        <taxon>Embryophyta</taxon>
        <taxon>Tracheophyta</taxon>
        <taxon>Spermatophyta</taxon>
        <taxon>Magnoliopsida</taxon>
        <taxon>eudicotyledons</taxon>
        <taxon>Gunneridae</taxon>
        <taxon>Pentapetalae</taxon>
        <taxon>asterids</taxon>
        <taxon>campanulids</taxon>
        <taxon>Asterales</taxon>
        <taxon>Asteraceae</taxon>
        <taxon>Asteroideae</taxon>
        <taxon>Anthemideae</taxon>
        <taxon>Anthemidinae</taxon>
        <taxon>Tanacetum</taxon>
    </lineage>
</organism>
<feature type="domain" description="Rhodanese" evidence="2">
    <location>
        <begin position="1987"/>
        <end position="2039"/>
    </location>
</feature>
<dbReference type="SUPFAM" id="SSF52821">
    <property type="entry name" value="Rhodanese/Cell cycle control phosphatase"/>
    <property type="match status" value="1"/>
</dbReference>
<proteinExistence type="predicted"/>
<evidence type="ECO:0000256" key="1">
    <source>
        <dbReference type="SAM" id="MobiDB-lite"/>
    </source>
</evidence>
<dbReference type="Pfam" id="PF19636">
    <property type="entry name" value="DUF6139"/>
    <property type="match status" value="1"/>
</dbReference>
<feature type="compositionally biased region" description="Basic residues" evidence="1">
    <location>
        <begin position="478"/>
        <end position="489"/>
    </location>
</feature>
<dbReference type="AntiFam" id="ANF00234">
    <property type="entry name" value="Shadow ORF (opposite dnaE1)"/>
</dbReference>
<dbReference type="PANTHER" id="PTHR43268">
    <property type="entry name" value="THIOSULFATE SULFURTRANSFERASE/RHODANESE-LIKE DOMAIN-CONTAINING PROTEIN 2"/>
    <property type="match status" value="1"/>
</dbReference>
<reference evidence="3" key="1">
    <citation type="journal article" date="2019" name="Sci. Rep.">
        <title>Draft genome of Tanacetum cinerariifolium, the natural source of mosquito coil.</title>
        <authorList>
            <person name="Yamashiro T."/>
            <person name="Shiraishi A."/>
            <person name="Satake H."/>
            <person name="Nakayama K."/>
        </authorList>
    </citation>
    <scope>NUCLEOTIDE SEQUENCE</scope>
</reference>
<name>A0A699GK15_TANCI</name>
<feature type="compositionally biased region" description="Basic and acidic residues" evidence="1">
    <location>
        <begin position="222"/>
        <end position="249"/>
    </location>
</feature>
<dbReference type="Pfam" id="PF17773">
    <property type="entry name" value="UPF0176_N"/>
    <property type="match status" value="1"/>
</dbReference>
<comment type="caution">
    <text evidence="3">The sequence shown here is derived from an EMBL/GenBank/DDBJ whole genome shotgun (WGS) entry which is preliminary data.</text>
</comment>
<feature type="compositionally biased region" description="Basic residues" evidence="1">
    <location>
        <begin position="436"/>
        <end position="446"/>
    </location>
</feature>
<feature type="compositionally biased region" description="Basic residues" evidence="1">
    <location>
        <begin position="552"/>
        <end position="569"/>
    </location>
</feature>
<feature type="compositionally biased region" description="Low complexity" evidence="1">
    <location>
        <begin position="490"/>
        <end position="506"/>
    </location>
</feature>
<accession>A0A699GK15</accession>
<feature type="compositionally biased region" description="Low complexity" evidence="1">
    <location>
        <begin position="384"/>
        <end position="399"/>
    </location>
</feature>
<feature type="region of interest" description="Disordered" evidence="1">
    <location>
        <begin position="197"/>
        <end position="583"/>
    </location>
</feature>
<dbReference type="PANTHER" id="PTHR43268:SF3">
    <property type="entry name" value="RHODANESE-LIKE DOMAIN-CONTAINING PROTEIN 7-RELATED"/>
    <property type="match status" value="1"/>
</dbReference>
<feature type="region of interest" description="Disordered" evidence="1">
    <location>
        <begin position="58"/>
        <end position="94"/>
    </location>
</feature>
<feature type="compositionally biased region" description="Low complexity" evidence="1">
    <location>
        <begin position="276"/>
        <end position="293"/>
    </location>
</feature>